<sequence>MRQRFQLRVVGGDEAGDAFLYQVEHDGAGDGRPFLGVGTSAQLIEQNQRFGAGVAQNAHDVGNVAGEGGKRLLDGLLIANIGKDVLKEADLRSRLGGDV</sequence>
<proteinExistence type="predicted"/>
<organism evidence="1">
    <name type="scientific">bioreactor metagenome</name>
    <dbReference type="NCBI Taxonomy" id="1076179"/>
    <lineage>
        <taxon>unclassified sequences</taxon>
        <taxon>metagenomes</taxon>
        <taxon>ecological metagenomes</taxon>
    </lineage>
</organism>
<name>A0A645APE4_9ZZZZ</name>
<reference evidence="1" key="1">
    <citation type="submission" date="2019-08" db="EMBL/GenBank/DDBJ databases">
        <authorList>
            <person name="Kucharzyk K."/>
            <person name="Murdoch R.W."/>
            <person name="Higgins S."/>
            <person name="Loffler F."/>
        </authorList>
    </citation>
    <scope>NUCLEOTIDE SEQUENCE</scope>
</reference>
<evidence type="ECO:0000313" key="1">
    <source>
        <dbReference type="EMBL" id="MPM54776.1"/>
    </source>
</evidence>
<dbReference type="AlphaFoldDB" id="A0A645APE4"/>
<dbReference type="EMBL" id="VSSQ01014959">
    <property type="protein sequence ID" value="MPM54776.1"/>
    <property type="molecule type" value="Genomic_DNA"/>
</dbReference>
<comment type="caution">
    <text evidence="1">The sequence shown here is derived from an EMBL/GenBank/DDBJ whole genome shotgun (WGS) entry which is preliminary data.</text>
</comment>
<protein>
    <submittedName>
        <fullName evidence="1">Uncharacterized protein</fullName>
    </submittedName>
</protein>
<gene>
    <name evidence="1" type="ORF">SDC9_101556</name>
</gene>
<accession>A0A645APE4</accession>